<dbReference type="OrthoDB" id="3461897at2759"/>
<proteinExistence type="predicted"/>
<dbReference type="AlphaFoldDB" id="A0A3D8QYP8"/>
<name>A0A3D8QYP8_9HELO</name>
<sequence>MYWDGLSREISHLILAYQEIHRYQPDHSVYEAEHMDLGGERFKRFCKIWIPNTGGKPSLDPSSICHQAICFAQARYASVDIRYRLARCLLQALGILDIDHVHTSMGSSIVGRHNHHPQSEVVSLDGDLGSILREMLCGSCLKPLRGYFYYECEKRCMVRCRESLHFEDQNKGKTSLQDLPEQVRERILNVPFRLCANCIESPGKFGECERDHLRKCLVNKRKAKGQSAFESRLRDRELQDHNIANPTFRRVANKMVDPSRYANAGPIHFGMMFGPLLIENGVPDTSSGAVISGRPLPSLCLKPQEALLYDTDQCNERTDLEVRIFDDKISSERKLDQVLAVSRERHFLGSVKKIYGGAFSGHAEAFRDLEQEIIKCFVKTADSFQYLPGKAVLANQKRLFRLSALVVSKIQEIFGQEVKIYLQHFANALASPSTPIRWDLDTNNCQHFAQNLLKGLNTSTLFHLIPGNYFDDETVKQKKKWPIPRYLLSFGHDIDTPIALLRPQVRSLVWNFYHQKRDDCDMIEFAERFRTEACVAPTEAWEILCGFTPEFDATTKTHKLSVIDALWTIPRDSISILQTHLMRSWARHSTNGGRCLSPKEWVLNRLRILHQLDVFACLSSGLATATLLELGTHTEFLSSYYYPTATSHGTLHVSEKIVNYHGIRFIMGRERDWWNREMKHMIYTMTKSLKPSHSNPK</sequence>
<evidence type="ECO:0000313" key="2">
    <source>
        <dbReference type="Proteomes" id="UP000256328"/>
    </source>
</evidence>
<gene>
    <name evidence="1" type="ORF">BP5796_09702</name>
</gene>
<organism evidence="1 2">
    <name type="scientific">Coleophoma crateriformis</name>
    <dbReference type="NCBI Taxonomy" id="565419"/>
    <lineage>
        <taxon>Eukaryota</taxon>
        <taxon>Fungi</taxon>
        <taxon>Dikarya</taxon>
        <taxon>Ascomycota</taxon>
        <taxon>Pezizomycotina</taxon>
        <taxon>Leotiomycetes</taxon>
        <taxon>Helotiales</taxon>
        <taxon>Dermateaceae</taxon>
        <taxon>Coleophoma</taxon>
    </lineage>
</organism>
<comment type="caution">
    <text evidence="1">The sequence shown here is derived from an EMBL/GenBank/DDBJ whole genome shotgun (WGS) entry which is preliminary data.</text>
</comment>
<protein>
    <submittedName>
        <fullName evidence="1">Uncharacterized protein</fullName>
    </submittedName>
</protein>
<evidence type="ECO:0000313" key="1">
    <source>
        <dbReference type="EMBL" id="RDW66953.1"/>
    </source>
</evidence>
<reference evidence="1 2" key="1">
    <citation type="journal article" date="2018" name="IMA Fungus">
        <title>IMA Genome-F 9: Draft genome sequence of Annulohypoxylon stygium, Aspergillus mulundensis, Berkeleyomyces basicola (syn. Thielaviopsis basicola), Ceratocystis smalleyi, two Cercospora beticola strains, Coleophoma cylindrospora, Fusarium fracticaudum, Phialophora cf. hyalina, and Morchella septimelata.</title>
        <authorList>
            <person name="Wingfield B.D."/>
            <person name="Bills G.F."/>
            <person name="Dong Y."/>
            <person name="Huang W."/>
            <person name="Nel W.J."/>
            <person name="Swalarsk-Parry B.S."/>
            <person name="Vaghefi N."/>
            <person name="Wilken P.M."/>
            <person name="An Z."/>
            <person name="de Beer Z.W."/>
            <person name="De Vos L."/>
            <person name="Chen L."/>
            <person name="Duong T.A."/>
            <person name="Gao Y."/>
            <person name="Hammerbacher A."/>
            <person name="Kikkert J.R."/>
            <person name="Li Y."/>
            <person name="Li H."/>
            <person name="Li K."/>
            <person name="Li Q."/>
            <person name="Liu X."/>
            <person name="Ma X."/>
            <person name="Naidoo K."/>
            <person name="Pethybridge S.J."/>
            <person name="Sun J."/>
            <person name="Steenkamp E.T."/>
            <person name="van der Nest M.A."/>
            <person name="van Wyk S."/>
            <person name="Wingfield M.J."/>
            <person name="Xiong C."/>
            <person name="Yue Q."/>
            <person name="Zhang X."/>
        </authorList>
    </citation>
    <scope>NUCLEOTIDE SEQUENCE [LARGE SCALE GENOMIC DNA]</scope>
    <source>
        <strain evidence="1 2">BP5796</strain>
    </source>
</reference>
<accession>A0A3D8QYP8</accession>
<keyword evidence="2" id="KW-1185">Reference proteome</keyword>
<dbReference type="EMBL" id="PDLN01000014">
    <property type="protein sequence ID" value="RDW66953.1"/>
    <property type="molecule type" value="Genomic_DNA"/>
</dbReference>
<dbReference type="Proteomes" id="UP000256328">
    <property type="component" value="Unassembled WGS sequence"/>
</dbReference>